<feature type="compositionally biased region" description="Polar residues" evidence="1">
    <location>
        <begin position="69"/>
        <end position="89"/>
    </location>
</feature>
<keyword evidence="2" id="KW-0732">Signal</keyword>
<organism evidence="3 4">
    <name type="scientific">Plectosphaerella plurivora</name>
    <dbReference type="NCBI Taxonomy" id="936078"/>
    <lineage>
        <taxon>Eukaryota</taxon>
        <taxon>Fungi</taxon>
        <taxon>Dikarya</taxon>
        <taxon>Ascomycota</taxon>
        <taxon>Pezizomycotina</taxon>
        <taxon>Sordariomycetes</taxon>
        <taxon>Hypocreomycetidae</taxon>
        <taxon>Glomerellales</taxon>
        <taxon>Plectosphaerellaceae</taxon>
        <taxon>Plectosphaerella</taxon>
    </lineage>
</organism>
<feature type="chain" id="PRO_5040134202" evidence="2">
    <location>
        <begin position="22"/>
        <end position="89"/>
    </location>
</feature>
<dbReference type="AlphaFoldDB" id="A0A9P9A813"/>
<evidence type="ECO:0000313" key="4">
    <source>
        <dbReference type="Proteomes" id="UP000770015"/>
    </source>
</evidence>
<accession>A0A9P9A813</accession>
<dbReference type="Proteomes" id="UP000770015">
    <property type="component" value="Unassembled WGS sequence"/>
</dbReference>
<comment type="caution">
    <text evidence="3">The sequence shown here is derived from an EMBL/GenBank/DDBJ whole genome shotgun (WGS) entry which is preliminary data.</text>
</comment>
<name>A0A9P9A813_9PEZI</name>
<evidence type="ECO:0000256" key="2">
    <source>
        <dbReference type="SAM" id="SignalP"/>
    </source>
</evidence>
<reference evidence="3" key="1">
    <citation type="journal article" date="2021" name="Nat. Commun.">
        <title>Genetic determinants of endophytism in the Arabidopsis root mycobiome.</title>
        <authorList>
            <person name="Mesny F."/>
            <person name="Miyauchi S."/>
            <person name="Thiergart T."/>
            <person name="Pickel B."/>
            <person name="Atanasova L."/>
            <person name="Karlsson M."/>
            <person name="Huettel B."/>
            <person name="Barry K.W."/>
            <person name="Haridas S."/>
            <person name="Chen C."/>
            <person name="Bauer D."/>
            <person name="Andreopoulos W."/>
            <person name="Pangilinan J."/>
            <person name="LaButti K."/>
            <person name="Riley R."/>
            <person name="Lipzen A."/>
            <person name="Clum A."/>
            <person name="Drula E."/>
            <person name="Henrissat B."/>
            <person name="Kohler A."/>
            <person name="Grigoriev I.V."/>
            <person name="Martin F.M."/>
            <person name="Hacquard S."/>
        </authorList>
    </citation>
    <scope>NUCLEOTIDE SEQUENCE</scope>
    <source>
        <strain evidence="3">MPI-SDFR-AT-0117</strain>
    </source>
</reference>
<feature type="compositionally biased region" description="Polar residues" evidence="1">
    <location>
        <begin position="39"/>
        <end position="48"/>
    </location>
</feature>
<evidence type="ECO:0000313" key="3">
    <source>
        <dbReference type="EMBL" id="KAH6681071.1"/>
    </source>
</evidence>
<gene>
    <name evidence="3" type="ORF">F5X68DRAFT_211816</name>
</gene>
<feature type="region of interest" description="Disordered" evidence="1">
    <location>
        <begin position="20"/>
        <end position="89"/>
    </location>
</feature>
<feature type="signal peptide" evidence="2">
    <location>
        <begin position="1"/>
        <end position="21"/>
    </location>
</feature>
<proteinExistence type="predicted"/>
<keyword evidence="4" id="KW-1185">Reference proteome</keyword>
<sequence>MLVSVPSTLLALVMFIPYLSSRQSNPPEDPESGPHATSLHLQNSSTPNVPHAENPAQSSRSSIPAEPNDASQDESISSDHTPTRQPGDL</sequence>
<protein>
    <submittedName>
        <fullName evidence="3">Uncharacterized protein</fullName>
    </submittedName>
</protein>
<evidence type="ECO:0000256" key="1">
    <source>
        <dbReference type="SAM" id="MobiDB-lite"/>
    </source>
</evidence>
<dbReference type="EMBL" id="JAGSXJ010000019">
    <property type="protein sequence ID" value="KAH6681071.1"/>
    <property type="molecule type" value="Genomic_DNA"/>
</dbReference>